<dbReference type="Proteomes" id="UP001165080">
    <property type="component" value="Unassembled WGS sequence"/>
</dbReference>
<evidence type="ECO:0000256" key="1">
    <source>
        <dbReference type="SAM" id="MobiDB-lite"/>
    </source>
</evidence>
<dbReference type="EMBL" id="BRXU01000004">
    <property type="protein sequence ID" value="GLC50780.1"/>
    <property type="molecule type" value="Genomic_DNA"/>
</dbReference>
<dbReference type="SUPFAM" id="SSF51182">
    <property type="entry name" value="RmlC-like cupins"/>
    <property type="match status" value="1"/>
</dbReference>
<comment type="caution">
    <text evidence="2">The sequence shown here is derived from an EMBL/GenBank/DDBJ whole genome shotgun (WGS) entry which is preliminary data.</text>
</comment>
<evidence type="ECO:0000313" key="3">
    <source>
        <dbReference type="Proteomes" id="UP001165080"/>
    </source>
</evidence>
<proteinExistence type="predicted"/>
<name>A0A9W6BFE0_9CHLO</name>
<protein>
    <recommendedName>
        <fullName evidence="4">Cupin type-1 domain-containing protein</fullName>
    </recommendedName>
</protein>
<feature type="region of interest" description="Disordered" evidence="1">
    <location>
        <begin position="89"/>
        <end position="117"/>
    </location>
</feature>
<gene>
    <name evidence="2" type="primary">PLEST008611</name>
    <name evidence="2" type="ORF">PLESTB_000431100</name>
</gene>
<dbReference type="Gene3D" id="2.60.120.10">
    <property type="entry name" value="Jelly Rolls"/>
    <property type="match status" value="1"/>
</dbReference>
<dbReference type="InterPro" id="IPR011051">
    <property type="entry name" value="RmlC_Cupin_sf"/>
</dbReference>
<dbReference type="InterPro" id="IPR014710">
    <property type="entry name" value="RmlC-like_jellyroll"/>
</dbReference>
<accession>A0A9W6BFE0</accession>
<organism evidence="2 3">
    <name type="scientific">Pleodorina starrii</name>
    <dbReference type="NCBI Taxonomy" id="330485"/>
    <lineage>
        <taxon>Eukaryota</taxon>
        <taxon>Viridiplantae</taxon>
        <taxon>Chlorophyta</taxon>
        <taxon>core chlorophytes</taxon>
        <taxon>Chlorophyceae</taxon>
        <taxon>CS clade</taxon>
        <taxon>Chlamydomonadales</taxon>
        <taxon>Volvocaceae</taxon>
        <taxon>Pleodorina</taxon>
    </lineage>
</organism>
<reference evidence="2 3" key="1">
    <citation type="journal article" date="2023" name="Commun. Biol.">
        <title>Reorganization of the ancestral sex-determining regions during the evolution of trioecy in Pleodorina starrii.</title>
        <authorList>
            <person name="Takahashi K."/>
            <person name="Suzuki S."/>
            <person name="Kawai-Toyooka H."/>
            <person name="Yamamoto K."/>
            <person name="Hamaji T."/>
            <person name="Ootsuki R."/>
            <person name="Yamaguchi H."/>
            <person name="Kawachi M."/>
            <person name="Higashiyama T."/>
            <person name="Nozaki H."/>
        </authorList>
    </citation>
    <scope>NUCLEOTIDE SEQUENCE [LARGE SCALE GENOMIC DNA]</scope>
    <source>
        <strain evidence="2 3">NIES-4479</strain>
    </source>
</reference>
<dbReference type="AlphaFoldDB" id="A0A9W6BFE0"/>
<keyword evidence="3" id="KW-1185">Reference proteome</keyword>
<evidence type="ECO:0000313" key="2">
    <source>
        <dbReference type="EMBL" id="GLC50780.1"/>
    </source>
</evidence>
<evidence type="ECO:0008006" key="4">
    <source>
        <dbReference type="Google" id="ProtNLM"/>
    </source>
</evidence>
<sequence length="117" mass="12856">MFLENGTRLAVAYEAGVGVVIPQGTVHFARNLVCTRSEIVVIFDHPEPGVVYAGEALAGFPPTYLRSAFKGGKFPSDITGNQFIDKSCSCKDKKGTPAGKRKEDEKRKERHAKERDD</sequence>